<organism evidence="3">
    <name type="scientific">hydrothermal vent metagenome</name>
    <dbReference type="NCBI Taxonomy" id="652676"/>
    <lineage>
        <taxon>unclassified sequences</taxon>
        <taxon>metagenomes</taxon>
        <taxon>ecological metagenomes</taxon>
    </lineage>
</organism>
<evidence type="ECO:0000259" key="2">
    <source>
        <dbReference type="Pfam" id="PF09413"/>
    </source>
</evidence>
<keyword evidence="1" id="KW-0812">Transmembrane</keyword>
<dbReference type="Pfam" id="PF09413">
    <property type="entry name" value="DUF2007"/>
    <property type="match status" value="1"/>
</dbReference>
<feature type="transmembrane region" description="Helical" evidence="1">
    <location>
        <begin position="99"/>
        <end position="119"/>
    </location>
</feature>
<dbReference type="AlphaFoldDB" id="A0A170Q946"/>
<dbReference type="InterPro" id="IPR011322">
    <property type="entry name" value="N-reg_PII-like_a/b"/>
</dbReference>
<name>A0A170Q946_9ZZZZ</name>
<keyword evidence="1" id="KW-0472">Membrane</keyword>
<evidence type="ECO:0000256" key="1">
    <source>
        <dbReference type="SAM" id="Phobius"/>
    </source>
</evidence>
<dbReference type="SUPFAM" id="SSF54913">
    <property type="entry name" value="GlnB-like"/>
    <property type="match status" value="1"/>
</dbReference>
<proteinExistence type="predicted"/>
<sequence length="124" mass="14036">MFQEPARKQVSLRVYDNEPTARMAEQRLQLEGIPCLVRSLRGGPGLWGTAYNLPHDLLVYEGDEARARDILKIVPREEREGEQLSEKRGVQRSQLIPQWMVTATIVAIVAFIALTVVIANRAVR</sequence>
<dbReference type="EMBL" id="FAXA01000024">
    <property type="protein sequence ID" value="CUV01187.1"/>
    <property type="molecule type" value="Genomic_DNA"/>
</dbReference>
<feature type="domain" description="DUF2007" evidence="2">
    <location>
        <begin position="17"/>
        <end position="72"/>
    </location>
</feature>
<protein>
    <recommendedName>
        <fullName evidence="2">DUF2007 domain-containing protein</fullName>
    </recommendedName>
</protein>
<evidence type="ECO:0000313" key="3">
    <source>
        <dbReference type="EMBL" id="CUV01187.1"/>
    </source>
</evidence>
<dbReference type="InterPro" id="IPR018551">
    <property type="entry name" value="DUF2007"/>
</dbReference>
<keyword evidence="1" id="KW-1133">Transmembrane helix</keyword>
<reference evidence="3" key="1">
    <citation type="submission" date="2015-10" db="EMBL/GenBank/DDBJ databases">
        <authorList>
            <person name="Gilbert D.G."/>
        </authorList>
    </citation>
    <scope>NUCLEOTIDE SEQUENCE</scope>
</reference>
<gene>
    <name evidence="3" type="ORF">MGWOODY_Clf550</name>
</gene>
<accession>A0A170Q946</accession>